<accession>A0A8X6XNF2</accession>
<dbReference type="EMBL" id="BMAV01011197">
    <property type="protein sequence ID" value="GFY56915.1"/>
    <property type="molecule type" value="Genomic_DNA"/>
</dbReference>
<gene>
    <name evidence="1" type="ORF">TNIN_103031</name>
</gene>
<evidence type="ECO:0000313" key="1">
    <source>
        <dbReference type="EMBL" id="GFY56915.1"/>
    </source>
</evidence>
<organism evidence="1 2">
    <name type="scientific">Trichonephila inaurata madagascariensis</name>
    <dbReference type="NCBI Taxonomy" id="2747483"/>
    <lineage>
        <taxon>Eukaryota</taxon>
        <taxon>Metazoa</taxon>
        <taxon>Ecdysozoa</taxon>
        <taxon>Arthropoda</taxon>
        <taxon>Chelicerata</taxon>
        <taxon>Arachnida</taxon>
        <taxon>Araneae</taxon>
        <taxon>Araneomorphae</taxon>
        <taxon>Entelegynae</taxon>
        <taxon>Araneoidea</taxon>
        <taxon>Nephilidae</taxon>
        <taxon>Trichonephila</taxon>
        <taxon>Trichonephila inaurata</taxon>
    </lineage>
</organism>
<name>A0A8X6XNF2_9ARAC</name>
<comment type="caution">
    <text evidence="1">The sequence shown here is derived from an EMBL/GenBank/DDBJ whole genome shotgun (WGS) entry which is preliminary data.</text>
</comment>
<keyword evidence="2" id="KW-1185">Reference proteome</keyword>
<dbReference type="AlphaFoldDB" id="A0A8X6XNF2"/>
<reference evidence="1" key="1">
    <citation type="submission" date="2020-08" db="EMBL/GenBank/DDBJ databases">
        <title>Multicomponent nature underlies the extraordinary mechanical properties of spider dragline silk.</title>
        <authorList>
            <person name="Kono N."/>
            <person name="Nakamura H."/>
            <person name="Mori M."/>
            <person name="Yoshida Y."/>
            <person name="Ohtoshi R."/>
            <person name="Malay A.D."/>
            <person name="Moran D.A.P."/>
            <person name="Tomita M."/>
            <person name="Numata K."/>
            <person name="Arakawa K."/>
        </authorList>
    </citation>
    <scope>NUCLEOTIDE SEQUENCE</scope>
</reference>
<proteinExistence type="predicted"/>
<dbReference type="Proteomes" id="UP000886998">
    <property type="component" value="Unassembled WGS sequence"/>
</dbReference>
<protein>
    <submittedName>
        <fullName evidence="1">Uncharacterized protein</fullName>
    </submittedName>
</protein>
<sequence>MGWIIPSESSTSCNPSHRGSNLLLRYSVVTLLKLGTPEHRPQNLHHDHWITDSTDSKFGKKCKYNSERELFLKYRIFKLNFKH</sequence>
<evidence type="ECO:0000313" key="2">
    <source>
        <dbReference type="Proteomes" id="UP000886998"/>
    </source>
</evidence>